<dbReference type="InterPro" id="IPR001304">
    <property type="entry name" value="C-type_lectin-like"/>
</dbReference>
<evidence type="ECO:0000259" key="3">
    <source>
        <dbReference type="PROSITE" id="PS50041"/>
    </source>
</evidence>
<feature type="compositionally biased region" description="Basic and acidic residues" evidence="1">
    <location>
        <begin position="262"/>
        <end position="288"/>
    </location>
</feature>
<dbReference type="AlphaFoldDB" id="A0A9J6CRL6"/>
<dbReference type="Pfam" id="PF00059">
    <property type="entry name" value="Lectin_C"/>
    <property type="match status" value="1"/>
</dbReference>
<dbReference type="CDD" id="cd00037">
    <property type="entry name" value="CLECT"/>
    <property type="match status" value="1"/>
</dbReference>
<feature type="chain" id="PRO_5039929877" description="C-type lectin domain-containing protein" evidence="2">
    <location>
        <begin position="19"/>
        <end position="376"/>
    </location>
</feature>
<dbReference type="PROSITE" id="PS50041">
    <property type="entry name" value="C_TYPE_LECTIN_2"/>
    <property type="match status" value="1"/>
</dbReference>
<feature type="compositionally biased region" description="Acidic residues" evidence="1">
    <location>
        <begin position="230"/>
        <end position="239"/>
    </location>
</feature>
<feature type="signal peptide" evidence="2">
    <location>
        <begin position="1"/>
        <end position="18"/>
    </location>
</feature>
<evidence type="ECO:0000256" key="2">
    <source>
        <dbReference type="SAM" id="SignalP"/>
    </source>
</evidence>
<evidence type="ECO:0000313" key="5">
    <source>
        <dbReference type="Proteomes" id="UP001107558"/>
    </source>
</evidence>
<feature type="domain" description="C-type lectin" evidence="3">
    <location>
        <begin position="26"/>
        <end position="171"/>
    </location>
</feature>
<proteinExistence type="predicted"/>
<keyword evidence="2" id="KW-0732">Signal</keyword>
<reference evidence="4" key="1">
    <citation type="submission" date="2021-03" db="EMBL/GenBank/DDBJ databases">
        <title>Chromosome level genome of the anhydrobiotic midge Polypedilum vanderplanki.</title>
        <authorList>
            <person name="Yoshida Y."/>
            <person name="Kikawada T."/>
            <person name="Gusev O."/>
        </authorList>
    </citation>
    <scope>NUCLEOTIDE SEQUENCE</scope>
    <source>
        <strain evidence="4">NIAS01</strain>
        <tissue evidence="4">Whole body or cell culture</tissue>
    </source>
</reference>
<keyword evidence="5" id="KW-1185">Reference proteome</keyword>
<accession>A0A9J6CRL6</accession>
<sequence>MIKLLFSLSVLCVAATTGQRIMTIQLDGIQYYISRMNPYSPELNYYLAYQYCRSLGLQLASFDSKEKYNSMVEYLTNAKFNNFDFWTSGNRLGTGMFLWMSTGLPFNATFDYFDHESNGVDPVDHNGNTAPQRTARDDTRRPLDKNCVLLKAPKLKWEADDCLQVKDFICEQTRCYYYNYGSIPVSSSQGRKISASVEVTSTTTQSPLSYKDTTALYVSLMGATRSPTSSEEEEVEDEHSEEHSVDETTTEVAEEEEVHGEEEEHHTTSEDSSHTESSESTVDERVSHEDEEVPVEQRLRELTDDLGRLQQINSDDETRQSFLSLSDLIKNLRHEDDKPLQIDSSYSRSKVLGEKPDIVYHPRNTGDVANRSLFKK</sequence>
<dbReference type="InterPro" id="IPR016187">
    <property type="entry name" value="CTDL_fold"/>
</dbReference>
<dbReference type="OrthoDB" id="8187082at2759"/>
<dbReference type="SUPFAM" id="SSF56436">
    <property type="entry name" value="C-type lectin-like"/>
    <property type="match status" value="1"/>
</dbReference>
<evidence type="ECO:0000256" key="1">
    <source>
        <dbReference type="SAM" id="MobiDB-lite"/>
    </source>
</evidence>
<evidence type="ECO:0000313" key="4">
    <source>
        <dbReference type="EMBL" id="KAG5684503.1"/>
    </source>
</evidence>
<feature type="region of interest" description="Disordered" evidence="1">
    <location>
        <begin position="223"/>
        <end position="297"/>
    </location>
</feature>
<dbReference type="Proteomes" id="UP001107558">
    <property type="component" value="Chromosome 1"/>
</dbReference>
<feature type="compositionally biased region" description="Acidic residues" evidence="1">
    <location>
        <begin position="248"/>
        <end position="261"/>
    </location>
</feature>
<organism evidence="4 5">
    <name type="scientific">Polypedilum vanderplanki</name>
    <name type="common">Sleeping chironomid midge</name>
    <dbReference type="NCBI Taxonomy" id="319348"/>
    <lineage>
        <taxon>Eukaryota</taxon>
        <taxon>Metazoa</taxon>
        <taxon>Ecdysozoa</taxon>
        <taxon>Arthropoda</taxon>
        <taxon>Hexapoda</taxon>
        <taxon>Insecta</taxon>
        <taxon>Pterygota</taxon>
        <taxon>Neoptera</taxon>
        <taxon>Endopterygota</taxon>
        <taxon>Diptera</taxon>
        <taxon>Nematocera</taxon>
        <taxon>Chironomoidea</taxon>
        <taxon>Chironomidae</taxon>
        <taxon>Chironominae</taxon>
        <taxon>Polypedilum</taxon>
        <taxon>Polypedilum</taxon>
    </lineage>
</organism>
<comment type="caution">
    <text evidence="4">The sequence shown here is derived from an EMBL/GenBank/DDBJ whole genome shotgun (WGS) entry which is preliminary data.</text>
</comment>
<protein>
    <recommendedName>
        <fullName evidence="3">C-type lectin domain-containing protein</fullName>
    </recommendedName>
</protein>
<dbReference type="EMBL" id="JADBJN010000001">
    <property type="protein sequence ID" value="KAG5684503.1"/>
    <property type="molecule type" value="Genomic_DNA"/>
</dbReference>
<dbReference type="InterPro" id="IPR016186">
    <property type="entry name" value="C-type_lectin-like/link_sf"/>
</dbReference>
<dbReference type="Gene3D" id="3.10.100.10">
    <property type="entry name" value="Mannose-Binding Protein A, subunit A"/>
    <property type="match status" value="1"/>
</dbReference>
<gene>
    <name evidence="4" type="ORF">PVAND_013733</name>
</gene>
<name>A0A9J6CRL6_POLVA</name>